<reference evidence="1 2" key="1">
    <citation type="submission" date="2018-08" db="EMBL/GenBank/DDBJ databases">
        <title>Form III RuBisCO-mediated autotrophy in Thermodesulfobium bacteria.</title>
        <authorList>
            <person name="Toshchakov S.V."/>
            <person name="Kublanov I.V."/>
            <person name="Frolov E."/>
            <person name="Bonch-Osmolovskaya E.A."/>
            <person name="Tourova T.P."/>
            <person name="Chernych N.A."/>
            <person name="Lebedinsky A.V."/>
        </authorList>
    </citation>
    <scope>NUCLEOTIDE SEQUENCE [LARGE SCALE GENOMIC DNA]</scope>
    <source>
        <strain evidence="1 2">SR</strain>
    </source>
</reference>
<proteinExistence type="predicted"/>
<keyword evidence="2" id="KW-1185">Reference proteome</keyword>
<dbReference type="Proteomes" id="UP000256329">
    <property type="component" value="Unassembled WGS sequence"/>
</dbReference>
<organism evidence="1 2">
    <name type="scientific">Ammonifex thiophilus</name>
    <dbReference type="NCBI Taxonomy" id="444093"/>
    <lineage>
        <taxon>Bacteria</taxon>
        <taxon>Bacillati</taxon>
        <taxon>Bacillota</taxon>
        <taxon>Clostridia</taxon>
        <taxon>Thermoanaerobacterales</taxon>
        <taxon>Thermoanaerobacteraceae</taxon>
        <taxon>Ammonifex</taxon>
    </lineage>
</organism>
<dbReference type="AlphaFoldDB" id="A0A3D8P4Q7"/>
<dbReference type="RefSeq" id="WP_115792819.1">
    <property type="nucleotide sequence ID" value="NZ_QSLN01000009.1"/>
</dbReference>
<gene>
    <name evidence="1" type="ORF">DXX99_07190</name>
</gene>
<evidence type="ECO:0000313" key="1">
    <source>
        <dbReference type="EMBL" id="RDV82529.1"/>
    </source>
</evidence>
<dbReference type="OrthoDB" id="1955180at2"/>
<name>A0A3D8P4Q7_9THEO</name>
<comment type="caution">
    <text evidence="1">The sequence shown here is derived from an EMBL/GenBank/DDBJ whole genome shotgun (WGS) entry which is preliminary data.</text>
</comment>
<evidence type="ECO:0000313" key="2">
    <source>
        <dbReference type="Proteomes" id="UP000256329"/>
    </source>
</evidence>
<protein>
    <submittedName>
        <fullName evidence="1">Uncharacterized protein</fullName>
    </submittedName>
</protein>
<dbReference type="EMBL" id="QSLN01000009">
    <property type="protein sequence ID" value="RDV82529.1"/>
    <property type="molecule type" value="Genomic_DNA"/>
</dbReference>
<sequence>MGKREKIRLLAAVLVTALVLMGAGYAAWSKSLQISSTVATGELSWSFTGMGSQDTGNDWVCDPGFKKIRQVDKDVARTILALANPDASGRYKTLEVTVANAYPSYYNRIFVELTNDGTIPIKIKKPVIDKPREVSVELRDRDKIEEITVLPGESKNISFHFRVNGSAKENTTYKFTISFAATQWNAK</sequence>
<accession>A0A3D8P4Q7</accession>